<evidence type="ECO:0000313" key="2">
    <source>
        <dbReference type="Proteomes" id="UP000256253"/>
    </source>
</evidence>
<sequence length="44" mass="4396">ARTGVGAYAPVLAMFTIAPVPRTAIRAAIAAVSSVKAPTLRSTA</sequence>
<reference evidence="1 2" key="1">
    <citation type="submission" date="2018-08" db="EMBL/GenBank/DDBJ databases">
        <title>Sequencing the genomes of 1000 actinobacteria strains.</title>
        <authorList>
            <person name="Klenk H.-P."/>
        </authorList>
    </citation>
    <scope>NUCLEOTIDE SEQUENCE [LARGE SCALE GENOMIC DNA]</scope>
    <source>
        <strain evidence="1 2">DSM 22967</strain>
    </source>
</reference>
<protein>
    <submittedName>
        <fullName evidence="1">Uncharacterized protein</fullName>
    </submittedName>
</protein>
<keyword evidence="2" id="KW-1185">Reference proteome</keyword>
<comment type="caution">
    <text evidence="1">The sequence shown here is derived from an EMBL/GenBank/DDBJ whole genome shotgun (WGS) entry which is preliminary data.</text>
</comment>
<name>A0A3D9U598_9MICO</name>
<dbReference type="Proteomes" id="UP000256253">
    <property type="component" value="Unassembled WGS sequence"/>
</dbReference>
<evidence type="ECO:0000313" key="1">
    <source>
        <dbReference type="EMBL" id="REF24672.1"/>
    </source>
</evidence>
<dbReference type="AlphaFoldDB" id="A0A3D9U598"/>
<dbReference type="EMBL" id="QTUA01000002">
    <property type="protein sequence ID" value="REF24672.1"/>
    <property type="molecule type" value="Genomic_DNA"/>
</dbReference>
<gene>
    <name evidence="1" type="ORF">DFJ65_3462</name>
</gene>
<accession>A0A3D9U598</accession>
<proteinExistence type="predicted"/>
<organism evidence="1 2">
    <name type="scientific">Calidifontibacter indicus</name>
    <dbReference type="NCBI Taxonomy" id="419650"/>
    <lineage>
        <taxon>Bacteria</taxon>
        <taxon>Bacillati</taxon>
        <taxon>Actinomycetota</taxon>
        <taxon>Actinomycetes</taxon>
        <taxon>Micrococcales</taxon>
        <taxon>Dermacoccaceae</taxon>
        <taxon>Calidifontibacter</taxon>
    </lineage>
</organism>
<feature type="non-terminal residue" evidence="1">
    <location>
        <position position="1"/>
    </location>
</feature>